<evidence type="ECO:0000256" key="1">
    <source>
        <dbReference type="SAM" id="Phobius"/>
    </source>
</evidence>
<keyword evidence="1" id="KW-0812">Transmembrane</keyword>
<dbReference type="RefSeq" id="WP_028384827.1">
    <property type="nucleotide sequence ID" value="NZ_CAAAJG010000017.1"/>
</dbReference>
<sequence>MEHLGQFIANHWQLWLALIAILFLILINEFISQKKKAKELTPQSAVDLINNENAVVFDLRDKESFKNGHIIDSINCTSDDFEQQKMNKYKNKKIILVCARGLQSPSVAAKISTQGYQPMVLGGGILSWQNADLPLVKGKG</sequence>
<reference evidence="4 6" key="2">
    <citation type="submission" date="2018-06" db="EMBL/GenBank/DDBJ databases">
        <authorList>
            <consortium name="Pathogen Informatics"/>
            <person name="Doyle S."/>
        </authorList>
    </citation>
    <scope>NUCLEOTIDE SEQUENCE [LARGE SCALE GENOMIC DNA]</scope>
    <source>
        <strain evidence="4 6">NCTC12239</strain>
    </source>
</reference>
<dbReference type="PANTHER" id="PTHR43031:SF18">
    <property type="entry name" value="RHODANESE-RELATED SULFURTRANSFERASES"/>
    <property type="match status" value="1"/>
</dbReference>
<dbReference type="InterPro" id="IPR001763">
    <property type="entry name" value="Rhodanese-like_dom"/>
</dbReference>
<dbReference type="STRING" id="39962.Lmor_3110"/>
<dbReference type="CDD" id="cd00158">
    <property type="entry name" value="RHOD"/>
    <property type="match status" value="1"/>
</dbReference>
<keyword evidence="5" id="KW-1185">Reference proteome</keyword>
<keyword evidence="1" id="KW-0472">Membrane</keyword>
<evidence type="ECO:0000313" key="3">
    <source>
        <dbReference type="EMBL" id="KTD31003.1"/>
    </source>
</evidence>
<dbReference type="InterPro" id="IPR036873">
    <property type="entry name" value="Rhodanese-like_dom_sf"/>
</dbReference>
<protein>
    <submittedName>
        <fullName evidence="3">Rhodanese domain-containing protein</fullName>
    </submittedName>
    <submittedName>
        <fullName evidence="4">Rhodanese sulfurtransferase like protein</fullName>
    </submittedName>
</protein>
<evidence type="ECO:0000259" key="2">
    <source>
        <dbReference type="PROSITE" id="PS50206"/>
    </source>
</evidence>
<feature type="domain" description="Rhodanese" evidence="2">
    <location>
        <begin position="50"/>
        <end position="137"/>
    </location>
</feature>
<dbReference type="SUPFAM" id="SSF52821">
    <property type="entry name" value="Rhodanese/Cell cycle control phosphatase"/>
    <property type="match status" value="1"/>
</dbReference>
<dbReference type="Proteomes" id="UP000254040">
    <property type="component" value="Unassembled WGS sequence"/>
</dbReference>
<feature type="transmembrane region" description="Helical" evidence="1">
    <location>
        <begin position="12"/>
        <end position="31"/>
    </location>
</feature>
<evidence type="ECO:0000313" key="4">
    <source>
        <dbReference type="EMBL" id="STX63580.1"/>
    </source>
</evidence>
<dbReference type="Pfam" id="PF00581">
    <property type="entry name" value="Rhodanese"/>
    <property type="match status" value="1"/>
</dbReference>
<dbReference type="InterPro" id="IPR050229">
    <property type="entry name" value="GlpE_sulfurtransferase"/>
</dbReference>
<reference evidence="3 5" key="1">
    <citation type="submission" date="2015-11" db="EMBL/GenBank/DDBJ databases">
        <title>Genomic analysis of 38 Legionella species identifies large and diverse effector repertoires.</title>
        <authorList>
            <person name="Burstein D."/>
            <person name="Amaro F."/>
            <person name="Zusman T."/>
            <person name="Lifshitz Z."/>
            <person name="Cohen O."/>
            <person name="Gilbert J.A."/>
            <person name="Pupko T."/>
            <person name="Shuman H.A."/>
            <person name="Segal G."/>
        </authorList>
    </citation>
    <scope>NUCLEOTIDE SEQUENCE [LARGE SCALE GENOMIC DNA]</scope>
    <source>
        <strain evidence="3 5">ATCC 43877</strain>
    </source>
</reference>
<dbReference type="EMBL" id="LNYN01000042">
    <property type="protein sequence ID" value="KTD31003.1"/>
    <property type="molecule type" value="Genomic_DNA"/>
</dbReference>
<dbReference type="Proteomes" id="UP000054985">
    <property type="component" value="Unassembled WGS sequence"/>
</dbReference>
<accession>A0A378JZY5</accession>
<dbReference type="PROSITE" id="PS50206">
    <property type="entry name" value="RHODANESE_3"/>
    <property type="match status" value="1"/>
</dbReference>
<dbReference type="OrthoDB" id="9808735at2"/>
<dbReference type="EMBL" id="UGOG01000001">
    <property type="protein sequence ID" value="STX63580.1"/>
    <property type="molecule type" value="Genomic_DNA"/>
</dbReference>
<dbReference type="PANTHER" id="PTHR43031">
    <property type="entry name" value="FAD-DEPENDENT OXIDOREDUCTASE"/>
    <property type="match status" value="1"/>
</dbReference>
<dbReference type="GO" id="GO:0016740">
    <property type="term" value="F:transferase activity"/>
    <property type="evidence" value="ECO:0007669"/>
    <property type="project" value="UniProtKB-KW"/>
</dbReference>
<keyword evidence="4" id="KW-0808">Transferase</keyword>
<dbReference type="SMART" id="SM00450">
    <property type="entry name" value="RHOD"/>
    <property type="match status" value="1"/>
</dbReference>
<gene>
    <name evidence="4" type="primary">pspE</name>
    <name evidence="3" type="ORF">Lmor_3110</name>
    <name evidence="4" type="ORF">NCTC12239_02528</name>
</gene>
<organism evidence="4 6">
    <name type="scientific">Legionella moravica</name>
    <dbReference type="NCBI Taxonomy" id="39962"/>
    <lineage>
        <taxon>Bacteria</taxon>
        <taxon>Pseudomonadati</taxon>
        <taxon>Pseudomonadota</taxon>
        <taxon>Gammaproteobacteria</taxon>
        <taxon>Legionellales</taxon>
        <taxon>Legionellaceae</taxon>
        <taxon>Legionella</taxon>
    </lineage>
</organism>
<evidence type="ECO:0000313" key="6">
    <source>
        <dbReference type="Proteomes" id="UP000254040"/>
    </source>
</evidence>
<evidence type="ECO:0000313" key="5">
    <source>
        <dbReference type="Proteomes" id="UP000054985"/>
    </source>
</evidence>
<keyword evidence="1" id="KW-1133">Transmembrane helix</keyword>
<dbReference type="AlphaFoldDB" id="A0A378JZY5"/>
<proteinExistence type="predicted"/>
<name>A0A378JZY5_9GAMM</name>
<dbReference type="Gene3D" id="3.40.250.10">
    <property type="entry name" value="Rhodanese-like domain"/>
    <property type="match status" value="1"/>
</dbReference>